<reference evidence="1 2" key="1">
    <citation type="submission" date="2018-05" db="EMBL/GenBank/DDBJ databases">
        <title>Complete Genome Sequences of Extremely Thermoacidophilic, Metal-Mobilizing Type-Strain Members of the Archaeal Family Sulfolobaceae: Acidianus brierleyi DSM-1651T, Acidianus sulfidivorans DSM-18786T, Metallosphaera hakonensis DSM-7519T, and Metallosphaera prunae DSM-10039T.</title>
        <authorList>
            <person name="Counts J.A."/>
            <person name="Kelly R.M."/>
        </authorList>
    </citation>
    <scope>NUCLEOTIDE SEQUENCE [LARGE SCALE GENOMIC DNA]</scope>
    <source>
        <strain evidence="1 2">HO1-1</strain>
    </source>
</reference>
<accession>A0A2U9IXZ2</accession>
<reference evidence="2" key="3">
    <citation type="submission" date="2020-03" db="EMBL/GenBank/DDBJ databases">
        <title>Sequencing and Assembly of Multiple Reported Metal-Biooxidizing Members of the Extremely Thermoacidophilic Archaeal Family Sulfolobaceae.</title>
        <authorList>
            <person name="Counts J.A."/>
            <person name="Kelly R.M."/>
        </authorList>
    </citation>
    <scope>NUCLEOTIDE SEQUENCE [LARGE SCALE GENOMIC DNA]</scope>
    <source>
        <strain evidence="2">HO1-1</strain>
    </source>
</reference>
<evidence type="ECO:0000313" key="1">
    <source>
        <dbReference type="EMBL" id="AWS00748.1"/>
    </source>
</evidence>
<dbReference type="InterPro" id="IPR011856">
    <property type="entry name" value="tRNA_endonuc-like_dom_sf"/>
</dbReference>
<evidence type="ECO:0008006" key="3">
    <source>
        <dbReference type="Google" id="ProtNLM"/>
    </source>
</evidence>
<name>A0A2U9IXZ2_9CREN</name>
<keyword evidence="2" id="KW-1185">Reference proteome</keyword>
<reference evidence="2" key="2">
    <citation type="submission" date="2020-03" db="EMBL/GenBank/DDBJ databases">
        <title>Complete Genome Sequences of Extremely Thermoacidophilic, Metal-Mobilizing Type-Strain Members of the Archaeal Family Sulfolobaceae: Acidianus brierleyi DSM-1651T, Acidianus sulfidivorans DSM-18786T, Metallosphaera hakonensis DSM-7519T, and Metallosphaera prunae DSM-10039T.</title>
        <authorList>
            <person name="Counts J.A."/>
            <person name="Kelly R.M."/>
        </authorList>
    </citation>
    <scope>NUCLEOTIDE SEQUENCE [LARGE SCALE GENOMIC DNA]</scope>
    <source>
        <strain evidence="2">HO1-1</strain>
    </source>
</reference>
<evidence type="ECO:0000313" key="2">
    <source>
        <dbReference type="Proteomes" id="UP000247586"/>
    </source>
</evidence>
<dbReference type="KEGG" id="mhk:DFR87_12920"/>
<dbReference type="STRING" id="1293036.GCA_001315825_02970"/>
<dbReference type="EMBL" id="CP029287">
    <property type="protein sequence ID" value="AWS00748.1"/>
    <property type="molecule type" value="Genomic_DNA"/>
</dbReference>
<organism evidence="1 2">
    <name type="scientific">Metallosphaera hakonensis JCM 8857 = DSM 7519</name>
    <dbReference type="NCBI Taxonomy" id="1293036"/>
    <lineage>
        <taxon>Archaea</taxon>
        <taxon>Thermoproteota</taxon>
        <taxon>Thermoprotei</taxon>
        <taxon>Sulfolobales</taxon>
        <taxon>Sulfolobaceae</taxon>
        <taxon>Metallosphaera</taxon>
    </lineage>
</organism>
<dbReference type="GO" id="GO:0003676">
    <property type="term" value="F:nucleic acid binding"/>
    <property type="evidence" value="ECO:0007669"/>
    <property type="project" value="InterPro"/>
</dbReference>
<gene>
    <name evidence="1" type="ORF">DFR87_12920</name>
</gene>
<sequence>MDNEPKDKRNIGRNQIVSNAGLYYVCYELSKRGWNSLPTTRNARGIDIVIYNRDGTKMHTIQVKALTSDKSPAPFGSTLDNLIAEYIIVVNNVLDAPNLYIVDTETAKELIHKGEKDGRKSYWFQFKDYKKFKDNWSVLGES</sequence>
<proteinExistence type="predicted"/>
<dbReference type="Gene3D" id="3.40.1350.10">
    <property type="match status" value="1"/>
</dbReference>
<dbReference type="AlphaFoldDB" id="A0A2U9IXZ2"/>
<protein>
    <recommendedName>
        <fullName evidence="3">Endonuclease</fullName>
    </recommendedName>
</protein>
<dbReference type="Proteomes" id="UP000247586">
    <property type="component" value="Chromosome"/>
</dbReference>